<dbReference type="InterPro" id="IPR002893">
    <property type="entry name" value="Znf_MYND"/>
</dbReference>
<evidence type="ECO:0000256" key="1">
    <source>
        <dbReference type="ARBA" id="ARBA00022723"/>
    </source>
</evidence>
<keyword evidence="8" id="KW-1185">Reference proteome</keyword>
<dbReference type="AlphaFoldDB" id="A0A165ZKF4"/>
<keyword evidence="2 4" id="KW-0863">Zinc-finger</keyword>
<dbReference type="EMBL" id="KV426267">
    <property type="protein sequence ID" value="KZV83529.1"/>
    <property type="molecule type" value="Genomic_DNA"/>
</dbReference>
<dbReference type="Gene3D" id="6.10.140.2220">
    <property type="match status" value="1"/>
</dbReference>
<name>A0A165ZKF4_EXIGL</name>
<dbReference type="OrthoDB" id="5231159at2759"/>
<evidence type="ECO:0000256" key="2">
    <source>
        <dbReference type="ARBA" id="ARBA00022771"/>
    </source>
</evidence>
<keyword evidence="3" id="KW-0862">Zinc</keyword>
<keyword evidence="1" id="KW-0479">Metal-binding</keyword>
<dbReference type="SUPFAM" id="SSF144232">
    <property type="entry name" value="HIT/MYND zinc finger-like"/>
    <property type="match status" value="1"/>
</dbReference>
<protein>
    <recommendedName>
        <fullName evidence="6">MYND-type domain-containing protein</fullName>
    </recommendedName>
</protein>
<evidence type="ECO:0000256" key="4">
    <source>
        <dbReference type="PROSITE-ProRule" id="PRU00134"/>
    </source>
</evidence>
<dbReference type="Pfam" id="PF01753">
    <property type="entry name" value="zf-MYND"/>
    <property type="match status" value="1"/>
</dbReference>
<organism evidence="7 8">
    <name type="scientific">Exidia glandulosa HHB12029</name>
    <dbReference type="NCBI Taxonomy" id="1314781"/>
    <lineage>
        <taxon>Eukaryota</taxon>
        <taxon>Fungi</taxon>
        <taxon>Dikarya</taxon>
        <taxon>Basidiomycota</taxon>
        <taxon>Agaricomycotina</taxon>
        <taxon>Agaricomycetes</taxon>
        <taxon>Auriculariales</taxon>
        <taxon>Exidiaceae</taxon>
        <taxon>Exidia</taxon>
    </lineage>
</organism>
<proteinExistence type="predicted"/>
<dbReference type="InParanoid" id="A0A165ZKF4"/>
<accession>A0A165ZKF4</accession>
<reference evidence="7 8" key="1">
    <citation type="journal article" date="2016" name="Mol. Biol. Evol.">
        <title>Comparative Genomics of Early-Diverging Mushroom-Forming Fungi Provides Insights into the Origins of Lignocellulose Decay Capabilities.</title>
        <authorList>
            <person name="Nagy L.G."/>
            <person name="Riley R."/>
            <person name="Tritt A."/>
            <person name="Adam C."/>
            <person name="Daum C."/>
            <person name="Floudas D."/>
            <person name="Sun H."/>
            <person name="Yadav J.S."/>
            <person name="Pangilinan J."/>
            <person name="Larsson K.H."/>
            <person name="Matsuura K."/>
            <person name="Barry K."/>
            <person name="Labutti K."/>
            <person name="Kuo R."/>
            <person name="Ohm R.A."/>
            <person name="Bhattacharya S.S."/>
            <person name="Shirouzu T."/>
            <person name="Yoshinaga Y."/>
            <person name="Martin F.M."/>
            <person name="Grigoriev I.V."/>
            <person name="Hibbett D.S."/>
        </authorList>
    </citation>
    <scope>NUCLEOTIDE SEQUENCE [LARGE SCALE GENOMIC DNA]</scope>
    <source>
        <strain evidence="7 8">HHB12029</strain>
    </source>
</reference>
<gene>
    <name evidence="7" type="ORF">EXIGLDRAFT_311296</name>
</gene>
<evidence type="ECO:0000313" key="8">
    <source>
        <dbReference type="Proteomes" id="UP000077266"/>
    </source>
</evidence>
<evidence type="ECO:0000259" key="6">
    <source>
        <dbReference type="PROSITE" id="PS50865"/>
    </source>
</evidence>
<feature type="domain" description="MYND-type" evidence="6">
    <location>
        <begin position="259"/>
        <end position="301"/>
    </location>
</feature>
<evidence type="ECO:0000256" key="5">
    <source>
        <dbReference type="SAM" id="MobiDB-lite"/>
    </source>
</evidence>
<dbReference type="GO" id="GO:0008270">
    <property type="term" value="F:zinc ion binding"/>
    <property type="evidence" value="ECO:0007669"/>
    <property type="project" value="UniProtKB-KW"/>
</dbReference>
<evidence type="ECO:0000256" key="3">
    <source>
        <dbReference type="ARBA" id="ARBA00022833"/>
    </source>
</evidence>
<dbReference type="Proteomes" id="UP000077266">
    <property type="component" value="Unassembled WGS sequence"/>
</dbReference>
<feature type="region of interest" description="Disordered" evidence="5">
    <location>
        <begin position="435"/>
        <end position="457"/>
    </location>
</feature>
<evidence type="ECO:0000313" key="7">
    <source>
        <dbReference type="EMBL" id="KZV83529.1"/>
    </source>
</evidence>
<sequence>MQSYYYPIPKSPSTYSSLDEWNNDCEDVYDSGKDNIVAMNEWLDIQRTDESTIVDWGHENMLLRLVLLHDQLFTMQRHLTDLACIVCAYDDFEAFWTTASQTVREDLALRALAATYHSGLPQVLREWCPEVTLRYLTIDEGFGLVNLLETLCNPRAPHPNLFPHDDFDALEDKCDVTLHSAEKACWFDCLLNRSMFLTLVVLEILEAFIACKAQRRPPNGKSFGQSLLGSSRDASLVGAYRSNEFVHEFTTLAEVQRMCFNCHKRGLGLPACRKCLDEGRIVRYCDRKCQRSHWLIHKRICGKPLDAATALSLVGSPVPRGVRPASDEVEIETASNAFPAAVLPFVHRPALLEQLRRVQDSPYHYCIILPWPEHDMGITVPSAFRVLFTSAWRQALKHGDVGSVRTVFTCLKATKTCDEELLRAQLKREFGEDWDNVGSADRDPETMPRVRPVPMEF</sequence>
<dbReference type="PROSITE" id="PS50865">
    <property type="entry name" value="ZF_MYND_2"/>
    <property type="match status" value="1"/>
</dbReference>